<feature type="region of interest" description="Disordered" evidence="1">
    <location>
        <begin position="1"/>
        <end position="35"/>
    </location>
</feature>
<evidence type="ECO:0000313" key="2">
    <source>
        <dbReference type="EMBL" id="MBR1369291.1"/>
    </source>
</evidence>
<feature type="compositionally biased region" description="Basic residues" evidence="1">
    <location>
        <begin position="16"/>
        <end position="27"/>
    </location>
</feature>
<name>A0A8J7W7V3_9EURY</name>
<dbReference type="AlphaFoldDB" id="A0A8J7W7V3"/>
<proteinExistence type="predicted"/>
<accession>A0A8J7W7V3</accession>
<comment type="caution">
    <text evidence="2">The sequence shown here is derived from an EMBL/GenBank/DDBJ whole genome shotgun (WGS) entry which is preliminary data.</text>
</comment>
<gene>
    <name evidence="2" type="ORF">RJ53_07210</name>
</gene>
<keyword evidence="3" id="KW-1185">Reference proteome</keyword>
<sequence>MASDSSRTTLSISRGTRMKISRLRRRSQTHDPLTSEMADQALRIPEDNENWDVENILNHLKTVDKRGRYHSIGEVFPDV</sequence>
<feature type="compositionally biased region" description="Polar residues" evidence="1">
    <location>
        <begin position="1"/>
        <end position="14"/>
    </location>
</feature>
<evidence type="ECO:0000256" key="1">
    <source>
        <dbReference type="SAM" id="MobiDB-lite"/>
    </source>
</evidence>
<reference evidence="2" key="1">
    <citation type="submission" date="2014-12" db="EMBL/GenBank/DDBJ databases">
        <authorList>
            <person name="Huang H.-H."/>
            <person name="Chen S.-C."/>
            <person name="Lai M.-C."/>
        </authorList>
    </citation>
    <scope>NUCLEOTIDE SEQUENCE</scope>
    <source>
        <strain evidence="2">K1F9705b</strain>
    </source>
</reference>
<organism evidence="2 3">
    <name type="scientific">Methanocalculus chunghsingensis</name>
    <dbReference type="NCBI Taxonomy" id="156457"/>
    <lineage>
        <taxon>Archaea</taxon>
        <taxon>Methanobacteriati</taxon>
        <taxon>Methanobacteriota</taxon>
        <taxon>Stenosarchaea group</taxon>
        <taxon>Methanomicrobia</taxon>
        <taxon>Methanomicrobiales</taxon>
        <taxon>Methanocalculaceae</taxon>
        <taxon>Methanocalculus</taxon>
    </lineage>
</organism>
<protein>
    <submittedName>
        <fullName evidence="2">Uncharacterized protein</fullName>
    </submittedName>
</protein>
<dbReference type="EMBL" id="JWHL01000011">
    <property type="protein sequence ID" value="MBR1369291.1"/>
    <property type="molecule type" value="Genomic_DNA"/>
</dbReference>
<evidence type="ECO:0000313" key="3">
    <source>
        <dbReference type="Proteomes" id="UP000730161"/>
    </source>
</evidence>
<dbReference type="Proteomes" id="UP000730161">
    <property type="component" value="Unassembled WGS sequence"/>
</dbReference>